<gene>
    <name evidence="2" type="ORF">PHMEG_00020780</name>
</gene>
<sequence length="240" mass="27207">MIQRVRISAISDMKEFSGKNQDQDLARAWLTSDEEKCLTFADLLAGFAKNWYQQLSRSTRNKWSDLLRSFPIQYCRLGELVARPSFHARRRSDESPLDYLYRLNVAELRARLKIKDESTKDRREHGDHFIEILEDPNLADRLTLPRLSDADDLKEKKAAFGSGKFQPKASNAASSAPTKQVRATQIQAVDSGSDTSHGSDGSDSEMDRHRQIYLPANQEVVPKEEGETIMPDTGHQDSVP</sequence>
<evidence type="ECO:0000313" key="3">
    <source>
        <dbReference type="Proteomes" id="UP000198211"/>
    </source>
</evidence>
<keyword evidence="3" id="KW-1185">Reference proteome</keyword>
<accession>A0A225VPF2</accession>
<organism evidence="2 3">
    <name type="scientific">Phytophthora megakarya</name>
    <dbReference type="NCBI Taxonomy" id="4795"/>
    <lineage>
        <taxon>Eukaryota</taxon>
        <taxon>Sar</taxon>
        <taxon>Stramenopiles</taxon>
        <taxon>Oomycota</taxon>
        <taxon>Peronosporomycetes</taxon>
        <taxon>Peronosporales</taxon>
        <taxon>Peronosporaceae</taxon>
        <taxon>Phytophthora</taxon>
    </lineage>
</organism>
<evidence type="ECO:0000313" key="2">
    <source>
        <dbReference type="EMBL" id="OWZ06899.1"/>
    </source>
</evidence>
<proteinExistence type="predicted"/>
<comment type="caution">
    <text evidence="2">The sequence shown here is derived from an EMBL/GenBank/DDBJ whole genome shotgun (WGS) entry which is preliminary data.</text>
</comment>
<name>A0A225VPF2_9STRA</name>
<evidence type="ECO:0000256" key="1">
    <source>
        <dbReference type="SAM" id="MobiDB-lite"/>
    </source>
</evidence>
<dbReference type="AlphaFoldDB" id="A0A225VPF2"/>
<feature type="compositionally biased region" description="Polar residues" evidence="1">
    <location>
        <begin position="168"/>
        <end position="188"/>
    </location>
</feature>
<evidence type="ECO:0008006" key="4">
    <source>
        <dbReference type="Google" id="ProtNLM"/>
    </source>
</evidence>
<reference evidence="3" key="1">
    <citation type="submission" date="2017-03" db="EMBL/GenBank/DDBJ databases">
        <title>Phytopthora megakarya and P. palmivora, two closely related causual agents of cacao black pod achieved similar genome size and gene model numbers by different mechanisms.</title>
        <authorList>
            <person name="Ali S."/>
            <person name="Shao J."/>
            <person name="Larry D.J."/>
            <person name="Kronmiller B."/>
            <person name="Shen D."/>
            <person name="Strem M.D."/>
            <person name="Melnick R.L."/>
            <person name="Guiltinan M.J."/>
            <person name="Tyler B.M."/>
            <person name="Meinhardt L.W."/>
            <person name="Bailey B.A."/>
        </authorList>
    </citation>
    <scope>NUCLEOTIDE SEQUENCE [LARGE SCALE GENOMIC DNA]</scope>
    <source>
        <strain evidence="3">zdho120</strain>
    </source>
</reference>
<dbReference type="OrthoDB" id="164577at2759"/>
<dbReference type="EMBL" id="NBNE01003770">
    <property type="protein sequence ID" value="OWZ06899.1"/>
    <property type="molecule type" value="Genomic_DNA"/>
</dbReference>
<dbReference type="Proteomes" id="UP000198211">
    <property type="component" value="Unassembled WGS sequence"/>
</dbReference>
<feature type="region of interest" description="Disordered" evidence="1">
    <location>
        <begin position="161"/>
        <end position="240"/>
    </location>
</feature>
<feature type="compositionally biased region" description="Low complexity" evidence="1">
    <location>
        <begin position="190"/>
        <end position="201"/>
    </location>
</feature>
<protein>
    <recommendedName>
        <fullName evidence="4">Retrotransposon gag domain-containing protein</fullName>
    </recommendedName>
</protein>